<proteinExistence type="predicted"/>
<protein>
    <submittedName>
        <fullName evidence="1">Uncharacterized protein</fullName>
    </submittedName>
</protein>
<accession>A0AAE9QRW1</accession>
<dbReference type="AlphaFoldDB" id="A0AAE9QRW1"/>
<evidence type="ECO:0000313" key="2">
    <source>
        <dbReference type="Proteomes" id="UP000339049"/>
    </source>
</evidence>
<comment type="caution">
    <text evidence="1">The sequence shown here is derived from an EMBL/GenBank/DDBJ whole genome shotgun (WGS) entry which is preliminary data.</text>
</comment>
<sequence>MENFDHYFEGHIAEKIDLDTATIIDYYNPEKGYEHNLRYIFDKKNSSLAITGDFGEVVACNFYNMGDWKKFYSHFTSNAGYFIEKISASRRNLFVYDPAEAKKAILEDFFSGKAYDDLELEESLVYDDLFEYFDEQYGFRHMSDDTREFLSKRRDEYYVVLEYAGRQISNIVYLYLDAYRRAYEYLTKES</sequence>
<reference evidence="1 2" key="1">
    <citation type="submission" date="2019-05" db="EMBL/GenBank/DDBJ databases">
        <authorList>
            <consortium name="Pathogen Informatics"/>
        </authorList>
    </citation>
    <scope>NUCLEOTIDE SEQUENCE [LARGE SCALE GENOMIC DNA]</scope>
    <source>
        <strain evidence="1 2">NCTC11557</strain>
    </source>
</reference>
<organism evidence="1 2">
    <name type="scientific">Streptococcus dysgalactiae subsp. equisimilis</name>
    <name type="common">Streptococcus equisimilis</name>
    <dbReference type="NCBI Taxonomy" id="119602"/>
    <lineage>
        <taxon>Bacteria</taxon>
        <taxon>Bacillati</taxon>
        <taxon>Bacillota</taxon>
        <taxon>Bacilli</taxon>
        <taxon>Lactobacillales</taxon>
        <taxon>Streptococcaceae</taxon>
        <taxon>Streptococcus</taxon>
    </lineage>
</organism>
<dbReference type="EMBL" id="CABEIY010000006">
    <property type="protein sequence ID" value="VTT23327.1"/>
    <property type="molecule type" value="Genomic_DNA"/>
</dbReference>
<evidence type="ECO:0000313" key="1">
    <source>
        <dbReference type="EMBL" id="VTT23327.1"/>
    </source>
</evidence>
<dbReference type="Proteomes" id="UP000339049">
    <property type="component" value="Unassembled WGS sequence"/>
</dbReference>
<gene>
    <name evidence="1" type="ORF">NCTC11557_00732</name>
</gene>
<name>A0AAE9QRW1_STREQ</name>
<dbReference type="RefSeq" id="WP_143935333.1">
    <property type="nucleotide sequence ID" value="NZ_CABEIY010000006.1"/>
</dbReference>